<dbReference type="Gene3D" id="1.20.120.530">
    <property type="entry name" value="GntR ligand-binding domain-like"/>
    <property type="match status" value="1"/>
</dbReference>
<dbReference type="SUPFAM" id="SSF46785">
    <property type="entry name" value="Winged helix' DNA-binding domain"/>
    <property type="match status" value="1"/>
</dbReference>
<keyword evidence="3" id="KW-0804">Transcription</keyword>
<dbReference type="EMBL" id="CP090958">
    <property type="protein sequence ID" value="WGW13454.1"/>
    <property type="molecule type" value="Genomic_DNA"/>
</dbReference>
<dbReference type="InterPro" id="IPR036388">
    <property type="entry name" value="WH-like_DNA-bd_sf"/>
</dbReference>
<dbReference type="SUPFAM" id="SSF48008">
    <property type="entry name" value="GntR ligand-binding domain-like"/>
    <property type="match status" value="1"/>
</dbReference>
<keyword evidence="6" id="KW-1185">Reference proteome</keyword>
<evidence type="ECO:0000256" key="2">
    <source>
        <dbReference type="ARBA" id="ARBA00023125"/>
    </source>
</evidence>
<dbReference type="InterPro" id="IPR011711">
    <property type="entry name" value="GntR_C"/>
</dbReference>
<keyword evidence="1" id="KW-0805">Transcription regulation</keyword>
<dbReference type="Pfam" id="PF00392">
    <property type="entry name" value="GntR"/>
    <property type="match status" value="1"/>
</dbReference>
<keyword evidence="2" id="KW-0238">DNA-binding</keyword>
<dbReference type="SMART" id="SM00345">
    <property type="entry name" value="HTH_GNTR"/>
    <property type="match status" value="1"/>
</dbReference>
<dbReference type="PRINTS" id="PR00035">
    <property type="entry name" value="HTHGNTR"/>
</dbReference>
<evidence type="ECO:0000313" key="6">
    <source>
        <dbReference type="Proteomes" id="UP001209083"/>
    </source>
</evidence>
<organism evidence="5 6">
    <name type="scientific">Saxibacter everestensis</name>
    <dbReference type="NCBI Taxonomy" id="2909229"/>
    <lineage>
        <taxon>Bacteria</taxon>
        <taxon>Bacillati</taxon>
        <taxon>Actinomycetota</taxon>
        <taxon>Actinomycetes</taxon>
        <taxon>Micrococcales</taxon>
        <taxon>Brevibacteriaceae</taxon>
        <taxon>Saxibacter</taxon>
    </lineage>
</organism>
<protein>
    <submittedName>
        <fullName evidence="5">FCD domain-containing protein</fullName>
    </submittedName>
</protein>
<dbReference type="PROSITE" id="PS50949">
    <property type="entry name" value="HTH_GNTR"/>
    <property type="match status" value="1"/>
</dbReference>
<feature type="domain" description="HTH gntR-type" evidence="4">
    <location>
        <begin position="21"/>
        <end position="91"/>
    </location>
</feature>
<dbReference type="PANTHER" id="PTHR43537">
    <property type="entry name" value="TRANSCRIPTIONAL REGULATOR, GNTR FAMILY"/>
    <property type="match status" value="1"/>
</dbReference>
<evidence type="ECO:0000259" key="4">
    <source>
        <dbReference type="PROSITE" id="PS50949"/>
    </source>
</evidence>
<evidence type="ECO:0000256" key="1">
    <source>
        <dbReference type="ARBA" id="ARBA00023015"/>
    </source>
</evidence>
<accession>A0ABY8QYK8</accession>
<dbReference type="Gene3D" id="1.10.10.10">
    <property type="entry name" value="Winged helix-like DNA-binding domain superfamily/Winged helix DNA-binding domain"/>
    <property type="match status" value="1"/>
</dbReference>
<proteinExistence type="predicted"/>
<dbReference type="SMART" id="SM00895">
    <property type="entry name" value="FCD"/>
    <property type="match status" value="1"/>
</dbReference>
<name>A0ABY8QYK8_9MICO</name>
<dbReference type="CDD" id="cd07377">
    <property type="entry name" value="WHTH_GntR"/>
    <property type="match status" value="1"/>
</dbReference>
<dbReference type="InterPro" id="IPR036390">
    <property type="entry name" value="WH_DNA-bd_sf"/>
</dbReference>
<dbReference type="RefSeq" id="WP_349640277.1">
    <property type="nucleotide sequence ID" value="NZ_CP090958.1"/>
</dbReference>
<dbReference type="InterPro" id="IPR000524">
    <property type="entry name" value="Tscrpt_reg_HTH_GntR"/>
</dbReference>
<dbReference type="InterPro" id="IPR008920">
    <property type="entry name" value="TF_FadR/GntR_C"/>
</dbReference>
<dbReference type="Pfam" id="PF07729">
    <property type="entry name" value="FCD"/>
    <property type="match status" value="1"/>
</dbReference>
<evidence type="ECO:0000256" key="3">
    <source>
        <dbReference type="ARBA" id="ARBA00023163"/>
    </source>
</evidence>
<evidence type="ECO:0000313" key="5">
    <source>
        <dbReference type="EMBL" id="WGW13454.1"/>
    </source>
</evidence>
<reference evidence="5 6" key="1">
    <citation type="submission" date="2023-05" db="EMBL/GenBank/DDBJ databases">
        <title>Lithophilousrod everest ZFBP1038 complete genpme.</title>
        <authorList>
            <person name="Tian M."/>
        </authorList>
    </citation>
    <scope>NUCLEOTIDE SEQUENCE [LARGE SCALE GENOMIC DNA]</scope>
    <source>
        <strain evidence="5 6">ZFBP1038</strain>
    </source>
</reference>
<sequence>MSTSTRGPLDLEAFDGVVQQKSAPEQISDHILSAIAVGALPAGTRLPAERELADALSVSRSSVRIALDRLSELNVVTRQRGKSGGTFVNDIELTSHDFSKAVTDLAPFWQERESLLDARALIQQQIGRTAAVRRSESDLASIRNALGAYEQADEAATARAADRIFHNRLAEGAHNVHLLTMATDLDRAINLGFRHDPYSTQLHQQAVEQHAAIVAAIELRDEDEAGRLADRHFRSTTMEPLRSGN</sequence>
<dbReference type="Proteomes" id="UP001209083">
    <property type="component" value="Chromosome"/>
</dbReference>
<dbReference type="PANTHER" id="PTHR43537:SF24">
    <property type="entry name" value="GLUCONATE OPERON TRANSCRIPTIONAL REPRESSOR"/>
    <property type="match status" value="1"/>
</dbReference>
<gene>
    <name evidence="5" type="ORF">LWF01_06780</name>
</gene>